<evidence type="ECO:0000313" key="7">
    <source>
        <dbReference type="Proteomes" id="UP000059672"/>
    </source>
</evidence>
<dbReference type="SMART" id="SM00935">
    <property type="entry name" value="OmpH"/>
    <property type="match status" value="1"/>
</dbReference>
<dbReference type="RefSeq" id="WP_068207665.1">
    <property type="nucleotide sequence ID" value="NZ_CP013355.1"/>
</dbReference>
<feature type="signal peptide" evidence="5">
    <location>
        <begin position="1"/>
        <end position="21"/>
    </location>
</feature>
<keyword evidence="7" id="KW-1185">Reference proteome</keyword>
<evidence type="ECO:0000256" key="3">
    <source>
        <dbReference type="SAM" id="Coils"/>
    </source>
</evidence>
<feature type="chain" id="PRO_5007066279" description="Outer membrane chaperone Skp" evidence="5">
    <location>
        <begin position="22"/>
        <end position="259"/>
    </location>
</feature>
<dbReference type="GO" id="GO:0050821">
    <property type="term" value="P:protein stabilization"/>
    <property type="evidence" value="ECO:0007669"/>
    <property type="project" value="TreeGrafter"/>
</dbReference>
<dbReference type="EMBL" id="CP013355">
    <property type="protein sequence ID" value="AMC10938.1"/>
    <property type="molecule type" value="Genomic_DNA"/>
</dbReference>
<dbReference type="Proteomes" id="UP000059672">
    <property type="component" value="Chromosome"/>
</dbReference>
<dbReference type="KEGG" id="lut:Lupro_06615"/>
<sequence length="259" mass="30273">MIKKVLFFAFIILSVASNAQKAQRIGYIDMEYILENIPEYKEAQEKINNKAVIWQQNIEKQQKEIEKLKAELNNEKALLTDELIVEKEEDIQILEFDLKKLQATYFGVNGNLFFLRQQLVKPIQDLVFNAVQDIATKRRYDFVLDKSSSLIMLYTNKKFDISDLVIKSITRSKKTIAAKEKQKKRNKDKTEPKVLNEESQKKISVRDSKKAALKKKIEDKRAAQLKKREELKAAIEAKRQKRIKEIEAAKKAKEKKNNN</sequence>
<evidence type="ECO:0000256" key="5">
    <source>
        <dbReference type="SAM" id="SignalP"/>
    </source>
</evidence>
<feature type="compositionally biased region" description="Basic residues" evidence="4">
    <location>
        <begin position="177"/>
        <end position="187"/>
    </location>
</feature>
<feature type="coiled-coil region" evidence="3">
    <location>
        <begin position="214"/>
        <end position="259"/>
    </location>
</feature>
<evidence type="ECO:0008006" key="8">
    <source>
        <dbReference type="Google" id="ProtNLM"/>
    </source>
</evidence>
<reference evidence="7" key="1">
    <citation type="submission" date="2015-12" db="EMBL/GenBank/DDBJ databases">
        <title>Complete genome sequence of Lutibacter profundus strain LP1.</title>
        <authorList>
            <person name="Wissuwa J."/>
            <person name="Le Moine Bauer S."/>
            <person name="Stokke R."/>
            <person name="Dahle H."/>
            <person name="Steen I.H."/>
        </authorList>
    </citation>
    <scope>NUCLEOTIDE SEQUENCE [LARGE SCALE GENOMIC DNA]</scope>
    <source>
        <strain evidence="7">LP1</strain>
    </source>
</reference>
<comment type="similarity">
    <text evidence="1">Belongs to the Skp family.</text>
</comment>
<dbReference type="AlphaFoldDB" id="A0A0X8G6J0"/>
<evidence type="ECO:0000313" key="6">
    <source>
        <dbReference type="EMBL" id="AMC10938.1"/>
    </source>
</evidence>
<dbReference type="InterPro" id="IPR005632">
    <property type="entry name" value="Chaperone_Skp"/>
</dbReference>
<evidence type="ECO:0000256" key="4">
    <source>
        <dbReference type="SAM" id="MobiDB-lite"/>
    </source>
</evidence>
<evidence type="ECO:0000256" key="1">
    <source>
        <dbReference type="ARBA" id="ARBA00009091"/>
    </source>
</evidence>
<feature type="region of interest" description="Disordered" evidence="4">
    <location>
        <begin position="177"/>
        <end position="210"/>
    </location>
</feature>
<dbReference type="GO" id="GO:0051082">
    <property type="term" value="F:unfolded protein binding"/>
    <property type="evidence" value="ECO:0007669"/>
    <property type="project" value="InterPro"/>
</dbReference>
<dbReference type="PANTHER" id="PTHR35089:SF1">
    <property type="entry name" value="CHAPERONE PROTEIN SKP"/>
    <property type="match status" value="1"/>
</dbReference>
<dbReference type="Gene3D" id="3.30.910.20">
    <property type="entry name" value="Skp domain"/>
    <property type="match status" value="1"/>
</dbReference>
<dbReference type="SUPFAM" id="SSF111384">
    <property type="entry name" value="OmpH-like"/>
    <property type="match status" value="1"/>
</dbReference>
<proteinExistence type="inferred from homology"/>
<dbReference type="PANTHER" id="PTHR35089">
    <property type="entry name" value="CHAPERONE PROTEIN SKP"/>
    <property type="match status" value="1"/>
</dbReference>
<organism evidence="6 7">
    <name type="scientific">Lutibacter profundi</name>
    <dbReference type="NCBI Taxonomy" id="1622118"/>
    <lineage>
        <taxon>Bacteria</taxon>
        <taxon>Pseudomonadati</taxon>
        <taxon>Bacteroidota</taxon>
        <taxon>Flavobacteriia</taxon>
        <taxon>Flavobacteriales</taxon>
        <taxon>Flavobacteriaceae</taxon>
        <taxon>Lutibacter</taxon>
    </lineage>
</organism>
<protein>
    <recommendedName>
        <fullName evidence="8">Outer membrane chaperone Skp</fullName>
    </recommendedName>
</protein>
<dbReference type="GO" id="GO:0005829">
    <property type="term" value="C:cytosol"/>
    <property type="evidence" value="ECO:0007669"/>
    <property type="project" value="TreeGrafter"/>
</dbReference>
<accession>A0A0X8G6J0</accession>
<dbReference type="InterPro" id="IPR024930">
    <property type="entry name" value="Skp_dom_sf"/>
</dbReference>
<keyword evidence="3" id="KW-0175">Coiled coil</keyword>
<dbReference type="Pfam" id="PF03938">
    <property type="entry name" value="OmpH"/>
    <property type="match status" value="1"/>
</dbReference>
<gene>
    <name evidence="6" type="ORF">Lupro_06615</name>
</gene>
<feature type="compositionally biased region" description="Basic and acidic residues" evidence="4">
    <location>
        <begin position="188"/>
        <end position="210"/>
    </location>
</feature>
<evidence type="ECO:0000256" key="2">
    <source>
        <dbReference type="ARBA" id="ARBA00022729"/>
    </source>
</evidence>
<reference evidence="6 7" key="2">
    <citation type="journal article" date="2016" name="Int. J. Syst. Evol. Microbiol.">
        <title>Lutibacter profundi sp. nov., isolated from a deep-sea hydrothermal system on the Arctic Mid-Ocean Ridge and emended description of the genus Lutibacter.</title>
        <authorList>
            <person name="Le Moine Bauer S."/>
            <person name="Roalkvam I."/>
            <person name="Steen I.H."/>
            <person name="Dahle H."/>
        </authorList>
    </citation>
    <scope>NUCLEOTIDE SEQUENCE [LARGE SCALE GENOMIC DNA]</scope>
    <source>
        <strain evidence="6 7">LP1</strain>
    </source>
</reference>
<feature type="coiled-coil region" evidence="3">
    <location>
        <begin position="44"/>
        <end position="104"/>
    </location>
</feature>
<keyword evidence="2 5" id="KW-0732">Signal</keyword>
<dbReference type="STRING" id="1622118.Lupro_06615"/>
<name>A0A0X8G6J0_9FLAO</name>
<dbReference type="OrthoDB" id="9788552at2"/>